<gene>
    <name evidence="2" type="ORF">UXM345_LOCUS30405</name>
</gene>
<proteinExistence type="predicted"/>
<feature type="transmembrane region" description="Helical" evidence="1">
    <location>
        <begin position="135"/>
        <end position="160"/>
    </location>
</feature>
<reference evidence="2" key="1">
    <citation type="submission" date="2021-02" db="EMBL/GenBank/DDBJ databases">
        <authorList>
            <person name="Nowell W R."/>
        </authorList>
    </citation>
    <scope>NUCLEOTIDE SEQUENCE</scope>
</reference>
<sequence>SFHSQRDAETAAQTEALKLIDNVVQDLRNTSKIGNERKQELITTCTKAGERLIQIQIQFRKSTKEMVDNLLQDSEIDCSISCTEENINKRKHYYERYRRSLDSAMIRSEALARSVYSILMVLVEKDPKLTVKYKIFLTASIIVPVFGVGVIVGIAVAHMLPVATCPFTLCALGIGGLAVGGGIILSITTWLVYKTIQTGRFDWKKRMGELSDRFRDVLRKFFPFLESFFFQGHKEKVTGDELQKALSESLVCMKVDEKTLRFFAWPIDNNTKKVEASSSEQTNCSSTSASTINLPVISLSSGEVNVSTDKALHTCMYNANEGAALSLPQLPKVYDCYLSLHQWRELIASNDACIKIKATVETLKRMPKRRSSLWSLNAVIQLTQDLTRIHNVDEHASLVRRTSNCVPTTINSKWTALRMGATRLTRQQNNFTLASKLLIQQF</sequence>
<feature type="non-terminal residue" evidence="2">
    <location>
        <position position="1"/>
    </location>
</feature>
<dbReference type="EMBL" id="CAJOBF010007949">
    <property type="protein sequence ID" value="CAF4245073.1"/>
    <property type="molecule type" value="Genomic_DNA"/>
</dbReference>
<protein>
    <submittedName>
        <fullName evidence="2">Uncharacterized protein</fullName>
    </submittedName>
</protein>
<keyword evidence="1" id="KW-0472">Membrane</keyword>
<accession>A0A820EE98</accession>
<dbReference type="Proteomes" id="UP000663842">
    <property type="component" value="Unassembled WGS sequence"/>
</dbReference>
<evidence type="ECO:0000313" key="3">
    <source>
        <dbReference type="Proteomes" id="UP000663842"/>
    </source>
</evidence>
<organism evidence="2 3">
    <name type="scientific">Rotaria magnacalcarata</name>
    <dbReference type="NCBI Taxonomy" id="392030"/>
    <lineage>
        <taxon>Eukaryota</taxon>
        <taxon>Metazoa</taxon>
        <taxon>Spiralia</taxon>
        <taxon>Gnathifera</taxon>
        <taxon>Rotifera</taxon>
        <taxon>Eurotatoria</taxon>
        <taxon>Bdelloidea</taxon>
        <taxon>Philodinida</taxon>
        <taxon>Philodinidae</taxon>
        <taxon>Rotaria</taxon>
    </lineage>
</organism>
<keyword evidence="1" id="KW-0812">Transmembrane</keyword>
<evidence type="ECO:0000256" key="1">
    <source>
        <dbReference type="SAM" id="Phobius"/>
    </source>
</evidence>
<keyword evidence="1" id="KW-1133">Transmembrane helix</keyword>
<comment type="caution">
    <text evidence="2">The sequence shown here is derived from an EMBL/GenBank/DDBJ whole genome shotgun (WGS) entry which is preliminary data.</text>
</comment>
<name>A0A820EE98_9BILA</name>
<evidence type="ECO:0000313" key="2">
    <source>
        <dbReference type="EMBL" id="CAF4245073.1"/>
    </source>
</evidence>
<dbReference type="AlphaFoldDB" id="A0A820EE98"/>
<feature type="transmembrane region" description="Helical" evidence="1">
    <location>
        <begin position="166"/>
        <end position="193"/>
    </location>
</feature>